<protein>
    <recommendedName>
        <fullName evidence="4">Lipoprotein</fullName>
    </recommendedName>
</protein>
<gene>
    <name evidence="2" type="ORF">SAMN05421823_10253</name>
</gene>
<name>A0A1G8ZPV3_9BACT</name>
<feature type="signal peptide" evidence="1">
    <location>
        <begin position="1"/>
        <end position="21"/>
    </location>
</feature>
<dbReference type="STRING" id="1075417.SAMN05421823_10253"/>
<organism evidence="2 3">
    <name type="scientific">Catalinimonas alkaloidigena</name>
    <dbReference type="NCBI Taxonomy" id="1075417"/>
    <lineage>
        <taxon>Bacteria</taxon>
        <taxon>Pseudomonadati</taxon>
        <taxon>Bacteroidota</taxon>
        <taxon>Cytophagia</taxon>
        <taxon>Cytophagales</taxon>
        <taxon>Catalimonadaceae</taxon>
        <taxon>Catalinimonas</taxon>
    </lineage>
</organism>
<dbReference type="AlphaFoldDB" id="A0A1G8ZPV3"/>
<evidence type="ECO:0000313" key="2">
    <source>
        <dbReference type="EMBL" id="SDK17146.1"/>
    </source>
</evidence>
<dbReference type="RefSeq" id="WP_089679298.1">
    <property type="nucleotide sequence ID" value="NZ_FNFO01000002.1"/>
</dbReference>
<evidence type="ECO:0000256" key="1">
    <source>
        <dbReference type="SAM" id="SignalP"/>
    </source>
</evidence>
<evidence type="ECO:0008006" key="4">
    <source>
        <dbReference type="Google" id="ProtNLM"/>
    </source>
</evidence>
<proteinExistence type="predicted"/>
<keyword evidence="1" id="KW-0732">Signal</keyword>
<sequence length="118" mass="13509">MKRSSFWLTGLFLLLSCVTCPYEPLDACTSEHPVEEIAWLQELKNSMTHCTCERSILQGTYQQKTVFFTALTDPACDGRDAPTLYDCNGTVVRTFTLADSQEYYDQVTIDKVLYRCQE</sequence>
<accession>A0A1G8ZPV3</accession>
<reference evidence="2 3" key="1">
    <citation type="submission" date="2016-10" db="EMBL/GenBank/DDBJ databases">
        <authorList>
            <person name="de Groot N.N."/>
        </authorList>
    </citation>
    <scope>NUCLEOTIDE SEQUENCE [LARGE SCALE GENOMIC DNA]</scope>
    <source>
        <strain evidence="2 3">DSM 25186</strain>
    </source>
</reference>
<feature type="chain" id="PRO_5011569262" description="Lipoprotein" evidence="1">
    <location>
        <begin position="22"/>
        <end position="118"/>
    </location>
</feature>
<keyword evidence="3" id="KW-1185">Reference proteome</keyword>
<dbReference type="PROSITE" id="PS51257">
    <property type="entry name" value="PROKAR_LIPOPROTEIN"/>
    <property type="match status" value="1"/>
</dbReference>
<evidence type="ECO:0000313" key="3">
    <source>
        <dbReference type="Proteomes" id="UP000198510"/>
    </source>
</evidence>
<dbReference type="OrthoDB" id="1098690at2"/>
<dbReference type="EMBL" id="FNFO01000002">
    <property type="protein sequence ID" value="SDK17146.1"/>
    <property type="molecule type" value="Genomic_DNA"/>
</dbReference>
<dbReference type="Proteomes" id="UP000198510">
    <property type="component" value="Unassembled WGS sequence"/>
</dbReference>